<dbReference type="AlphaFoldDB" id="A0A4Q9KY72"/>
<organism evidence="1 2">
    <name type="scientific">Hamiltosporidium magnivora</name>
    <dbReference type="NCBI Taxonomy" id="148818"/>
    <lineage>
        <taxon>Eukaryota</taxon>
        <taxon>Fungi</taxon>
        <taxon>Fungi incertae sedis</taxon>
        <taxon>Microsporidia</taxon>
        <taxon>Dubosqiidae</taxon>
        <taxon>Hamiltosporidium</taxon>
    </lineage>
</organism>
<accession>A0A4Q9KY72</accession>
<keyword evidence="2" id="KW-1185">Reference proteome</keyword>
<dbReference type="Proteomes" id="UP000291404">
    <property type="component" value="Unassembled WGS sequence"/>
</dbReference>
<protein>
    <submittedName>
        <fullName evidence="1">Uncharacterized protein</fullName>
    </submittedName>
</protein>
<dbReference type="EMBL" id="PITI01002071">
    <property type="protein sequence ID" value="TBT99169.1"/>
    <property type="molecule type" value="Genomic_DNA"/>
</dbReference>
<proteinExistence type="predicted"/>
<evidence type="ECO:0000313" key="2">
    <source>
        <dbReference type="Proteomes" id="UP000291404"/>
    </source>
</evidence>
<sequence length="87" mass="10121">MSLRNRYDNPIEAGITSHYSLQIVEIEELRNYGLLPNELGLIYKCSTEIIPYVMIWDGISKCSYDKGENGVKFFTRYLLKSSVNNFF</sequence>
<dbReference type="VEuPathDB" id="MicrosporidiaDB:CWI36_2071p0010"/>
<name>A0A4Q9KY72_9MICR</name>
<evidence type="ECO:0000313" key="1">
    <source>
        <dbReference type="EMBL" id="TBT99169.1"/>
    </source>
</evidence>
<reference evidence="1 2" key="1">
    <citation type="submission" date="2017-12" db="EMBL/GenBank/DDBJ databases">
        <authorList>
            <person name="Pombert J.-F."/>
            <person name="Haag K.L."/>
            <person name="Ebert D."/>
        </authorList>
    </citation>
    <scope>NUCLEOTIDE SEQUENCE [LARGE SCALE GENOMIC DNA]</scope>
    <source>
        <strain evidence="1">BE-OM-2</strain>
    </source>
</reference>
<comment type="caution">
    <text evidence="1">The sequence shown here is derived from an EMBL/GenBank/DDBJ whole genome shotgun (WGS) entry which is preliminary data.</text>
</comment>
<gene>
    <name evidence="1" type="ORF">CWI36_2071p0010</name>
</gene>